<keyword evidence="2" id="KW-1185">Reference proteome</keyword>
<dbReference type="OrthoDB" id="10027013at2759"/>
<proteinExistence type="predicted"/>
<reference evidence="1 2" key="1">
    <citation type="journal article" date="2014" name="Nat. Commun.">
        <title>Klebsormidium flaccidum genome reveals primary factors for plant terrestrial adaptation.</title>
        <authorList>
            <person name="Hori K."/>
            <person name="Maruyama F."/>
            <person name="Fujisawa T."/>
            <person name="Togashi T."/>
            <person name="Yamamoto N."/>
            <person name="Seo M."/>
            <person name="Sato S."/>
            <person name="Yamada T."/>
            <person name="Mori H."/>
            <person name="Tajima N."/>
            <person name="Moriyama T."/>
            <person name="Ikeuchi M."/>
            <person name="Watanabe M."/>
            <person name="Wada H."/>
            <person name="Kobayashi K."/>
            <person name="Saito M."/>
            <person name="Masuda T."/>
            <person name="Sasaki-Sekimoto Y."/>
            <person name="Mashiguchi K."/>
            <person name="Awai K."/>
            <person name="Shimojima M."/>
            <person name="Masuda S."/>
            <person name="Iwai M."/>
            <person name="Nobusawa T."/>
            <person name="Narise T."/>
            <person name="Kondo S."/>
            <person name="Saito H."/>
            <person name="Sato R."/>
            <person name="Murakawa M."/>
            <person name="Ihara Y."/>
            <person name="Oshima-Yamada Y."/>
            <person name="Ohtaka K."/>
            <person name="Satoh M."/>
            <person name="Sonobe K."/>
            <person name="Ishii M."/>
            <person name="Ohtani R."/>
            <person name="Kanamori-Sato M."/>
            <person name="Honoki R."/>
            <person name="Miyazaki D."/>
            <person name="Mochizuki H."/>
            <person name="Umetsu J."/>
            <person name="Higashi K."/>
            <person name="Shibata D."/>
            <person name="Kamiya Y."/>
            <person name="Sato N."/>
            <person name="Nakamura Y."/>
            <person name="Tabata S."/>
            <person name="Ida S."/>
            <person name="Kurokawa K."/>
            <person name="Ohta H."/>
        </authorList>
    </citation>
    <scope>NUCLEOTIDE SEQUENCE [LARGE SCALE GENOMIC DNA]</scope>
    <source>
        <strain evidence="1 2">NIES-2285</strain>
    </source>
</reference>
<dbReference type="EMBL" id="DF237854">
    <property type="protein sequence ID" value="GAQ92020.1"/>
    <property type="molecule type" value="Genomic_DNA"/>
</dbReference>
<evidence type="ECO:0000313" key="1">
    <source>
        <dbReference type="EMBL" id="GAQ92020.1"/>
    </source>
</evidence>
<dbReference type="AlphaFoldDB" id="A0A1Y1IMB7"/>
<dbReference type="Proteomes" id="UP000054558">
    <property type="component" value="Unassembled WGS sequence"/>
</dbReference>
<feature type="non-terminal residue" evidence="1">
    <location>
        <position position="1"/>
    </location>
</feature>
<sequence>EEQEATERLVSAFAVSELF</sequence>
<accession>A0A1Y1IMB7</accession>
<organism evidence="1 2">
    <name type="scientific">Klebsormidium nitens</name>
    <name type="common">Green alga</name>
    <name type="synonym">Ulothrix nitens</name>
    <dbReference type="NCBI Taxonomy" id="105231"/>
    <lineage>
        <taxon>Eukaryota</taxon>
        <taxon>Viridiplantae</taxon>
        <taxon>Streptophyta</taxon>
        <taxon>Klebsormidiophyceae</taxon>
        <taxon>Klebsormidiales</taxon>
        <taxon>Klebsormidiaceae</taxon>
        <taxon>Klebsormidium</taxon>
    </lineage>
</organism>
<name>A0A1Y1IMB7_KLENI</name>
<protein>
    <submittedName>
        <fullName evidence="1">Uncharacterized protein</fullName>
    </submittedName>
</protein>
<evidence type="ECO:0000313" key="2">
    <source>
        <dbReference type="Proteomes" id="UP000054558"/>
    </source>
</evidence>
<gene>
    <name evidence="1" type="ORF">KFL_009050030</name>
</gene>